<dbReference type="EnsemblMetazoa" id="XM_038196987.1">
    <property type="protein sequence ID" value="XP_038052915.1"/>
    <property type="gene ID" value="LOC119725550"/>
</dbReference>
<dbReference type="AlphaFoldDB" id="A0A913ZP70"/>
<dbReference type="OrthoDB" id="10400318at2759"/>
<name>A0A913ZP70_PATMI</name>
<evidence type="ECO:0000313" key="2">
    <source>
        <dbReference type="EnsemblMetazoa" id="XP_038052915.1"/>
    </source>
</evidence>
<reference evidence="2" key="1">
    <citation type="submission" date="2022-11" db="UniProtKB">
        <authorList>
            <consortium name="EnsemblMetazoa"/>
        </authorList>
    </citation>
    <scope>IDENTIFICATION</scope>
</reference>
<dbReference type="RefSeq" id="XP_038052915.1">
    <property type="nucleotide sequence ID" value="XM_038196987.1"/>
</dbReference>
<feature type="region of interest" description="Disordered" evidence="1">
    <location>
        <begin position="1"/>
        <end position="115"/>
    </location>
</feature>
<dbReference type="Proteomes" id="UP000887568">
    <property type="component" value="Unplaced"/>
</dbReference>
<feature type="compositionally biased region" description="Basic and acidic residues" evidence="1">
    <location>
        <begin position="185"/>
        <end position="213"/>
    </location>
</feature>
<organism evidence="2 3">
    <name type="scientific">Patiria miniata</name>
    <name type="common">Bat star</name>
    <name type="synonym">Asterina miniata</name>
    <dbReference type="NCBI Taxonomy" id="46514"/>
    <lineage>
        <taxon>Eukaryota</taxon>
        <taxon>Metazoa</taxon>
        <taxon>Echinodermata</taxon>
        <taxon>Eleutherozoa</taxon>
        <taxon>Asterozoa</taxon>
        <taxon>Asteroidea</taxon>
        <taxon>Valvatacea</taxon>
        <taxon>Valvatida</taxon>
        <taxon>Asterinidae</taxon>
        <taxon>Patiria</taxon>
    </lineage>
</organism>
<feature type="compositionally biased region" description="Basic and acidic residues" evidence="1">
    <location>
        <begin position="17"/>
        <end position="26"/>
    </location>
</feature>
<dbReference type="OMA" id="HEPRDNS"/>
<protein>
    <submittedName>
        <fullName evidence="2">Uncharacterized protein</fullName>
    </submittedName>
</protein>
<feature type="compositionally biased region" description="Pro residues" evidence="1">
    <location>
        <begin position="1"/>
        <end position="11"/>
    </location>
</feature>
<accession>A0A913ZP70</accession>
<keyword evidence="3" id="KW-1185">Reference proteome</keyword>
<sequence>MSSSPEPPPMTNPFDASPEKDHEPRDNSNGTVRGDSQEDVDVTKAGDVKQSDLHEDEGLVSASLRSPMQTRVRRISAELRLSASSNLDNLKKAGKGLSTGLHTMANKLPLPGMPKSLRRRSWHYEEVEQNSLLEPDSLTAEDAEGGSKLGKPKSKSSENLTKKANKEDNDEETTRGVSEKSFLLRKWEARKNKDQESKPDEKKDSPLGDEKESSNQGNEALSVESIPIVFEPLMLGQRPQTPVVTICFDEDPPKQNPNNPFLD</sequence>
<feature type="compositionally biased region" description="Basic and acidic residues" evidence="1">
    <location>
        <begin position="160"/>
        <end position="178"/>
    </location>
</feature>
<feature type="region of interest" description="Disordered" evidence="1">
    <location>
        <begin position="128"/>
        <end position="223"/>
    </location>
</feature>
<dbReference type="GeneID" id="119725550"/>
<feature type="compositionally biased region" description="Basic and acidic residues" evidence="1">
    <location>
        <begin position="41"/>
        <end position="57"/>
    </location>
</feature>
<evidence type="ECO:0000256" key="1">
    <source>
        <dbReference type="SAM" id="MobiDB-lite"/>
    </source>
</evidence>
<evidence type="ECO:0000313" key="3">
    <source>
        <dbReference type="Proteomes" id="UP000887568"/>
    </source>
</evidence>
<proteinExistence type="predicted"/>